<evidence type="ECO:0000256" key="2">
    <source>
        <dbReference type="SAM" id="Phobius"/>
    </source>
</evidence>
<dbReference type="InterPro" id="IPR056884">
    <property type="entry name" value="NPHP3-like_N"/>
</dbReference>
<reference evidence="4" key="2">
    <citation type="submission" date="2023-05" db="EMBL/GenBank/DDBJ databases">
        <authorList>
            <consortium name="Lawrence Berkeley National Laboratory"/>
            <person name="Steindorff A."/>
            <person name="Hensen N."/>
            <person name="Bonometti L."/>
            <person name="Westerberg I."/>
            <person name="Brannstrom I.O."/>
            <person name="Guillou S."/>
            <person name="Cros-Aarteil S."/>
            <person name="Calhoun S."/>
            <person name="Haridas S."/>
            <person name="Kuo A."/>
            <person name="Mondo S."/>
            <person name="Pangilinan J."/>
            <person name="Riley R."/>
            <person name="Labutti K."/>
            <person name="Andreopoulos B."/>
            <person name="Lipzen A."/>
            <person name="Chen C."/>
            <person name="Yanf M."/>
            <person name="Daum C."/>
            <person name="Ng V."/>
            <person name="Clum A."/>
            <person name="Ohm R."/>
            <person name="Martin F."/>
            <person name="Silar P."/>
            <person name="Natvig D."/>
            <person name="Lalanne C."/>
            <person name="Gautier V."/>
            <person name="Ament-Velasquez S.L."/>
            <person name="Kruys A."/>
            <person name="Hutchinson M.I."/>
            <person name="Powell A.J."/>
            <person name="Barry K."/>
            <person name="Miller A.N."/>
            <person name="Grigoriev I.V."/>
            <person name="Debuchy R."/>
            <person name="Gladieux P."/>
            <person name="Thoren M.H."/>
            <person name="Johannesson H."/>
        </authorList>
    </citation>
    <scope>NUCLEOTIDE SEQUENCE</scope>
    <source>
        <strain evidence="4">PSN293</strain>
    </source>
</reference>
<keyword evidence="5" id="KW-1185">Reference proteome</keyword>
<dbReference type="Proteomes" id="UP001301769">
    <property type="component" value="Unassembled WGS sequence"/>
</dbReference>
<evidence type="ECO:0000313" key="4">
    <source>
        <dbReference type="EMBL" id="KAK4216305.1"/>
    </source>
</evidence>
<dbReference type="EMBL" id="MU858070">
    <property type="protein sequence ID" value="KAK4216305.1"/>
    <property type="molecule type" value="Genomic_DNA"/>
</dbReference>
<dbReference type="Pfam" id="PF24883">
    <property type="entry name" value="NPHP3_N"/>
    <property type="match status" value="1"/>
</dbReference>
<evidence type="ECO:0000313" key="5">
    <source>
        <dbReference type="Proteomes" id="UP001301769"/>
    </source>
</evidence>
<feature type="domain" description="Nephrocystin 3-like N-terminal" evidence="3">
    <location>
        <begin position="372"/>
        <end position="404"/>
    </location>
</feature>
<evidence type="ECO:0000256" key="1">
    <source>
        <dbReference type="ARBA" id="ARBA00022737"/>
    </source>
</evidence>
<dbReference type="Gene3D" id="3.40.50.1820">
    <property type="entry name" value="alpha/beta hydrolase"/>
    <property type="match status" value="1"/>
</dbReference>
<keyword evidence="2" id="KW-0812">Transmembrane</keyword>
<comment type="caution">
    <text evidence="4">The sequence shown here is derived from an EMBL/GenBank/DDBJ whole genome shotgun (WGS) entry which is preliminary data.</text>
</comment>
<dbReference type="SUPFAM" id="SSF53474">
    <property type="entry name" value="alpha/beta-Hydrolases"/>
    <property type="match status" value="1"/>
</dbReference>
<keyword evidence="2" id="KW-0472">Membrane</keyword>
<sequence>MPFNTGKQPQENPPPPIGINVLTTAKDETSSPGLDIVFVHGLRGHREKTWTSKSGVFWPRDLLPNDLPGARVMSWGYDATIVQFFSSESASQASLFAHSKSLLEDISAKRRKDRKRPILWVCHSLGGLVVKAALIAANGYGKNERFPELGAVYEATIGVLFMGTPHRGSSREEDLGQVAKLAATITMHDVNSQLLRTLAPDSHILEEQRDAFTTISKDLDVVCFWEELKTRPVGLIVPEPSAVYDGFRVRSQGIRPSHSDMRIFEEHEEKIAAPARPVPSLHHQGNISSAPLALPASPPRPKEGRYVFFEVASSSTEVSAYYDPLQYIKNSLSFKTIDEREDSIESAHSATFSWILDGKSLLFRFGRGHPASRFVSWLETGTEPLFWISGKAGSGKSTLMKYICGDPRLKRYLKGMLRSLLLQLIKAQPELANEAYPRLFDSGPNDTPVVPVDWGSLKTSMRRVIDHARKKEWVICMFIDGLDEYRITRRKGVFFDAEDELINNDMTADWDQRSDSPIQSSHIDIGVFILELLSTSHGSLELCVSSRELSVFEDKFSLYPRLRIHEHTADDAKKYASSKLADAQVLNADERGQLVSHIVEKAQGVFLWVRLVVTRGTRWFRRDRRPTFQEALEWLDSLPGELGRKDGLYCGMMNYVDHQDRLDGSRIIRLLKAVTVANRYTSFFIVTNALRYTDRTGKIDVGRVADKRRTNIWRCPKLWRDDMSWLRERLKDCTGGLVELQDRAIMDEFEWYRVKFIHQTAEEFIFSEVTWSDTYEQTMDHGFNVNLSLLAALVASLTDLETRDEPFYKHHLFRRAMHYAKLVDSGGGDRDSYIGLVDELFRAARYEALSEGVLVDGLFNFRTREYNTVAENWLQDWFAEDRKTAPAINLNLPRREPGPERLVGIMRRAYSVPKTCEPVYVAIYGGLLSYLLAKYGPKPSHPSEVVLATSDLWYQFFLHPSVIKKKYIRPGHEDASAGPLLSYYFSLPETAGMLLVIGADPGMAWGVLLRLGYCVFASAIRDPVQDAEKKAKRSENRQCWIGIADALIRYGADFRTPVQLGSVPSEFITYTIVETEMSWERRWKGQMWTIDLSTVLWTICEQDVDEYAAAIRQLGLEDELDLSPPDPWPGYGNLVIDERFYTG</sequence>
<dbReference type="PANTHER" id="PTHR10039:SF5">
    <property type="entry name" value="NACHT DOMAIN-CONTAINING PROTEIN"/>
    <property type="match status" value="1"/>
</dbReference>
<reference evidence="4" key="1">
    <citation type="journal article" date="2023" name="Mol. Phylogenet. Evol.">
        <title>Genome-scale phylogeny and comparative genomics of the fungal order Sordariales.</title>
        <authorList>
            <person name="Hensen N."/>
            <person name="Bonometti L."/>
            <person name="Westerberg I."/>
            <person name="Brannstrom I.O."/>
            <person name="Guillou S."/>
            <person name="Cros-Aarteil S."/>
            <person name="Calhoun S."/>
            <person name="Haridas S."/>
            <person name="Kuo A."/>
            <person name="Mondo S."/>
            <person name="Pangilinan J."/>
            <person name="Riley R."/>
            <person name="LaButti K."/>
            <person name="Andreopoulos B."/>
            <person name="Lipzen A."/>
            <person name="Chen C."/>
            <person name="Yan M."/>
            <person name="Daum C."/>
            <person name="Ng V."/>
            <person name="Clum A."/>
            <person name="Steindorff A."/>
            <person name="Ohm R.A."/>
            <person name="Martin F."/>
            <person name="Silar P."/>
            <person name="Natvig D.O."/>
            <person name="Lalanne C."/>
            <person name="Gautier V."/>
            <person name="Ament-Velasquez S.L."/>
            <person name="Kruys A."/>
            <person name="Hutchinson M.I."/>
            <person name="Powell A.J."/>
            <person name="Barry K."/>
            <person name="Miller A.N."/>
            <person name="Grigoriev I.V."/>
            <person name="Debuchy R."/>
            <person name="Gladieux P."/>
            <person name="Hiltunen Thoren M."/>
            <person name="Johannesson H."/>
        </authorList>
    </citation>
    <scope>NUCLEOTIDE SEQUENCE</scope>
    <source>
        <strain evidence="4">PSN293</strain>
    </source>
</reference>
<dbReference type="AlphaFoldDB" id="A0AAN6YED5"/>
<keyword evidence="2" id="KW-1133">Transmembrane helix</keyword>
<accession>A0AAN6YED5</accession>
<feature type="transmembrane region" description="Helical" evidence="2">
    <location>
        <begin position="118"/>
        <end position="137"/>
    </location>
</feature>
<dbReference type="InterPro" id="IPR027417">
    <property type="entry name" value="P-loop_NTPase"/>
</dbReference>
<dbReference type="SUPFAM" id="SSF52540">
    <property type="entry name" value="P-loop containing nucleoside triphosphate hydrolases"/>
    <property type="match status" value="1"/>
</dbReference>
<proteinExistence type="predicted"/>
<name>A0AAN6YED5_9PEZI</name>
<organism evidence="4 5">
    <name type="scientific">Rhypophila decipiens</name>
    <dbReference type="NCBI Taxonomy" id="261697"/>
    <lineage>
        <taxon>Eukaryota</taxon>
        <taxon>Fungi</taxon>
        <taxon>Dikarya</taxon>
        <taxon>Ascomycota</taxon>
        <taxon>Pezizomycotina</taxon>
        <taxon>Sordariomycetes</taxon>
        <taxon>Sordariomycetidae</taxon>
        <taxon>Sordariales</taxon>
        <taxon>Naviculisporaceae</taxon>
        <taxon>Rhypophila</taxon>
    </lineage>
</organism>
<dbReference type="PANTHER" id="PTHR10039">
    <property type="entry name" value="AMELOGENIN"/>
    <property type="match status" value="1"/>
</dbReference>
<protein>
    <recommendedName>
        <fullName evidence="3">Nephrocystin 3-like N-terminal domain-containing protein</fullName>
    </recommendedName>
</protein>
<keyword evidence="1" id="KW-0677">Repeat</keyword>
<evidence type="ECO:0000259" key="3">
    <source>
        <dbReference type="Pfam" id="PF24883"/>
    </source>
</evidence>
<gene>
    <name evidence="4" type="ORF">QBC37DRAFT_456012</name>
</gene>
<dbReference type="InterPro" id="IPR029058">
    <property type="entry name" value="AB_hydrolase_fold"/>
</dbReference>